<organism evidence="1 2">
    <name type="scientific">Mycena indigotica</name>
    <dbReference type="NCBI Taxonomy" id="2126181"/>
    <lineage>
        <taxon>Eukaryota</taxon>
        <taxon>Fungi</taxon>
        <taxon>Dikarya</taxon>
        <taxon>Basidiomycota</taxon>
        <taxon>Agaricomycotina</taxon>
        <taxon>Agaricomycetes</taxon>
        <taxon>Agaricomycetidae</taxon>
        <taxon>Agaricales</taxon>
        <taxon>Marasmiineae</taxon>
        <taxon>Mycenaceae</taxon>
        <taxon>Mycena</taxon>
    </lineage>
</organism>
<dbReference type="GeneID" id="59352095"/>
<keyword evidence="2" id="KW-1185">Reference proteome</keyword>
<evidence type="ECO:0000313" key="2">
    <source>
        <dbReference type="Proteomes" id="UP000636479"/>
    </source>
</evidence>
<proteinExistence type="predicted"/>
<dbReference type="Proteomes" id="UP000636479">
    <property type="component" value="Unassembled WGS sequence"/>
</dbReference>
<comment type="caution">
    <text evidence="1">The sequence shown here is derived from an EMBL/GenBank/DDBJ whole genome shotgun (WGS) entry which is preliminary data.</text>
</comment>
<evidence type="ECO:0000313" key="1">
    <source>
        <dbReference type="EMBL" id="KAF7290717.1"/>
    </source>
</evidence>
<accession>A0A8H6VQW3</accession>
<reference evidence="1" key="1">
    <citation type="submission" date="2020-05" db="EMBL/GenBank/DDBJ databases">
        <title>Mycena genomes resolve the evolution of fungal bioluminescence.</title>
        <authorList>
            <person name="Tsai I.J."/>
        </authorList>
    </citation>
    <scope>NUCLEOTIDE SEQUENCE</scope>
    <source>
        <strain evidence="1">171206Taipei</strain>
    </source>
</reference>
<sequence>MTLATVTLPDDVWRCIAALLSPQDLLPLASLNRAFLSVALDERYRVVRLENRDDWTLERLQWLRTPRIAGRVRQLDVGASFLESLAQDPDNTLGGAKTSRWQWLLPAFLCSRVLPTPKASHTLAGMTQAVDLMTNVEQCSFELSALSLTPETTRFLSAAHTSFGSRFRKISLSARLRDFPAMLAGIELVTDLEQLEITFEYDFTDDPSPSGASANTIRTTILPFIARFSHSLRALSISAISKVDISPIFEDLPPFAHLEKLAVQLTCGYLDAAALMTILDAHTASLSRVEVCASCQTTALSIWRALAQRQPLVDKLDSLILGYESHVFEIARGDADLESDSSSTLDALFRRPFTESDNLWEPQLETVLKTLSALPRTTARTKLRIGVFTLTPRVFSLLVRYLPDLHTLNVVVYSPSYRMDWIMGPQLEQVARDWHLEELAIWDYDSGRPSAALPPQMERLVGEVVKRLPSVRKSNARKPVEASSGWWC</sequence>
<gene>
    <name evidence="1" type="ORF">MIND_01312400</name>
</gene>
<dbReference type="RefSeq" id="XP_037214077.1">
    <property type="nucleotide sequence ID" value="XM_037369579.1"/>
</dbReference>
<protein>
    <submittedName>
        <fullName evidence="1">F-box domain-containing protein</fullName>
    </submittedName>
</protein>
<dbReference type="EMBL" id="JACAZF010000014">
    <property type="protein sequence ID" value="KAF7290717.1"/>
    <property type="molecule type" value="Genomic_DNA"/>
</dbReference>
<dbReference type="AlphaFoldDB" id="A0A8H6VQW3"/>
<dbReference type="OrthoDB" id="3071584at2759"/>
<name>A0A8H6VQW3_9AGAR</name>